<feature type="region of interest" description="Disordered" evidence="1">
    <location>
        <begin position="95"/>
        <end position="129"/>
    </location>
</feature>
<sequence>MTTMRSTIDEKDVDDFEIVKDYLMRCPHVSSARDSPAIKAALEGIEKEQQRRIRDAKLQCKFGGKRSASAVVGDYTDRDEIVVVDKDDIDVTTNERMMDTEEDEDDDKEWQDVPHKDDGFSSGSNIDHSFELEGRSGGSSFLGKELAKACVDAIAEQQQRNNVVVSSPIAAIAVALHAALRSDILGFKTQNILPQKESSSKKGGLAFAAPIRELNKNQFLPYGWDDMRSSSSGNTNTTDKKNSTVSLRYRKMDMGAVILTVESVDEGDFNDNNNIPGTTQKNAQVTLVPANSKEDSTPVHVLKFLIAEHINLDSWNAATLKAVGSKTSDKKECKIAPTLHYKNLSGLMSKFCRTFDLGTVSSTIDDADTLVTAPLGTMSYNDPILKQPTSDTHYPAVASVEHYPNRRMEGDVAVAPEWKEGRVPSTFDQAFPGRNPIYSGDFAGDILPAAGLHDPRFHTGRGNSEGQRMGGNLMGPNHPMFSPGGDGRGQMIGGGGVAFGGPGTMQPRFDPVYPPGVLDDDHLRHGPAGGRRLHNKKPSRSTTGEPNPDHLPPPNSLGGNGNDNHMFM</sequence>
<protein>
    <submittedName>
        <fullName evidence="2">Uncharacterized protein</fullName>
    </submittedName>
</protein>
<dbReference type="AlphaFoldDB" id="A0A1E7FVC7"/>
<feature type="compositionally biased region" description="Basic and acidic residues" evidence="1">
    <location>
        <begin position="110"/>
        <end position="119"/>
    </location>
</feature>
<evidence type="ECO:0000313" key="3">
    <source>
        <dbReference type="Proteomes" id="UP000095751"/>
    </source>
</evidence>
<dbReference type="EMBL" id="KV784353">
    <property type="protein sequence ID" value="OEU22096.1"/>
    <property type="molecule type" value="Genomic_DNA"/>
</dbReference>
<dbReference type="Proteomes" id="UP000095751">
    <property type="component" value="Unassembled WGS sequence"/>
</dbReference>
<dbReference type="InParanoid" id="A0A1E7FVC7"/>
<name>A0A1E7FVC7_9STRA</name>
<feature type="region of interest" description="Disordered" evidence="1">
    <location>
        <begin position="501"/>
        <end position="568"/>
    </location>
</feature>
<feature type="compositionally biased region" description="Acidic residues" evidence="1">
    <location>
        <begin position="100"/>
        <end position="109"/>
    </location>
</feature>
<organism evidence="2 3">
    <name type="scientific">Fragilariopsis cylindrus CCMP1102</name>
    <dbReference type="NCBI Taxonomy" id="635003"/>
    <lineage>
        <taxon>Eukaryota</taxon>
        <taxon>Sar</taxon>
        <taxon>Stramenopiles</taxon>
        <taxon>Ochrophyta</taxon>
        <taxon>Bacillariophyta</taxon>
        <taxon>Bacillariophyceae</taxon>
        <taxon>Bacillariophycidae</taxon>
        <taxon>Bacillariales</taxon>
        <taxon>Bacillariaceae</taxon>
        <taxon>Fragilariopsis</taxon>
    </lineage>
</organism>
<keyword evidence="3" id="KW-1185">Reference proteome</keyword>
<accession>A0A1E7FVC7</accession>
<evidence type="ECO:0000256" key="1">
    <source>
        <dbReference type="SAM" id="MobiDB-lite"/>
    </source>
</evidence>
<evidence type="ECO:0000313" key="2">
    <source>
        <dbReference type="EMBL" id="OEU22096.1"/>
    </source>
</evidence>
<reference evidence="2 3" key="1">
    <citation type="submission" date="2016-09" db="EMBL/GenBank/DDBJ databases">
        <title>Extensive genetic diversity and differential bi-allelic expression allows diatom success in the polar Southern Ocean.</title>
        <authorList>
            <consortium name="DOE Joint Genome Institute"/>
            <person name="Mock T."/>
            <person name="Otillar R.P."/>
            <person name="Strauss J."/>
            <person name="Dupont C."/>
            <person name="Frickenhaus S."/>
            <person name="Maumus F."/>
            <person name="Mcmullan M."/>
            <person name="Sanges R."/>
            <person name="Schmutz J."/>
            <person name="Toseland A."/>
            <person name="Valas R."/>
            <person name="Veluchamy A."/>
            <person name="Ward B.J."/>
            <person name="Allen A."/>
            <person name="Barry K."/>
            <person name="Falciatore A."/>
            <person name="Ferrante M."/>
            <person name="Fortunato A.E."/>
            <person name="Gloeckner G."/>
            <person name="Gruber A."/>
            <person name="Hipkin R."/>
            <person name="Janech M."/>
            <person name="Kroth P."/>
            <person name="Leese F."/>
            <person name="Lindquist E."/>
            <person name="Lyon B.R."/>
            <person name="Martin J."/>
            <person name="Mayer C."/>
            <person name="Parker M."/>
            <person name="Quesneville H."/>
            <person name="Raymond J."/>
            <person name="Uhlig C."/>
            <person name="Valentin K.U."/>
            <person name="Worden A.Z."/>
            <person name="Armbrust E.V."/>
            <person name="Bowler C."/>
            <person name="Green B."/>
            <person name="Moulton V."/>
            <person name="Van Oosterhout C."/>
            <person name="Grigoriev I."/>
        </authorList>
    </citation>
    <scope>NUCLEOTIDE SEQUENCE [LARGE SCALE GENOMIC DNA]</scope>
    <source>
        <strain evidence="2 3">CCMP1102</strain>
    </source>
</reference>
<dbReference type="KEGG" id="fcy:FRACYDRAFT_258921"/>
<gene>
    <name evidence="2" type="ORF">FRACYDRAFT_258921</name>
</gene>
<proteinExistence type="predicted"/>
<dbReference type="OrthoDB" id="48405at2759"/>